<feature type="domain" description="Protein kinase" evidence="9">
    <location>
        <begin position="25"/>
        <end position="283"/>
    </location>
</feature>
<dbReference type="SMART" id="SM00220">
    <property type="entry name" value="S_TKc"/>
    <property type="match status" value="1"/>
</dbReference>
<dbReference type="Gene3D" id="3.30.200.20">
    <property type="entry name" value="Phosphorylase Kinase, domain 1"/>
    <property type="match status" value="1"/>
</dbReference>
<name>A0ABY7BF54_9PSEU</name>
<dbReference type="PROSITE" id="PS00108">
    <property type="entry name" value="PROTEIN_KINASE_ST"/>
    <property type="match status" value="1"/>
</dbReference>
<protein>
    <recommendedName>
        <fullName evidence="1">non-specific serine/threonine protein kinase</fullName>
        <ecNumber evidence="1">2.7.11.1</ecNumber>
    </recommendedName>
</protein>
<feature type="compositionally biased region" description="Pro residues" evidence="8">
    <location>
        <begin position="516"/>
        <end position="536"/>
    </location>
</feature>
<evidence type="ECO:0000259" key="9">
    <source>
        <dbReference type="PROSITE" id="PS50011"/>
    </source>
</evidence>
<evidence type="ECO:0000256" key="7">
    <source>
        <dbReference type="PROSITE-ProRule" id="PRU10141"/>
    </source>
</evidence>
<organism evidence="10 11">
    <name type="scientific">Amycolatopsis cynarae</name>
    <dbReference type="NCBI Taxonomy" id="2995223"/>
    <lineage>
        <taxon>Bacteria</taxon>
        <taxon>Bacillati</taxon>
        <taxon>Actinomycetota</taxon>
        <taxon>Actinomycetes</taxon>
        <taxon>Pseudonocardiales</taxon>
        <taxon>Pseudonocardiaceae</taxon>
        <taxon>Amycolatopsis</taxon>
    </lineage>
</organism>
<gene>
    <name evidence="10" type="ORF">ORV05_16320</name>
</gene>
<dbReference type="InterPro" id="IPR011009">
    <property type="entry name" value="Kinase-like_dom_sf"/>
</dbReference>
<dbReference type="SUPFAM" id="SSF56112">
    <property type="entry name" value="Protein kinase-like (PK-like)"/>
    <property type="match status" value="1"/>
</dbReference>
<dbReference type="PANTHER" id="PTHR43289:SF6">
    <property type="entry name" value="SERINE_THREONINE-PROTEIN KINASE NEKL-3"/>
    <property type="match status" value="1"/>
</dbReference>
<evidence type="ECO:0000256" key="1">
    <source>
        <dbReference type="ARBA" id="ARBA00012513"/>
    </source>
</evidence>
<keyword evidence="2" id="KW-0723">Serine/threonine-protein kinase</keyword>
<evidence type="ECO:0000256" key="4">
    <source>
        <dbReference type="ARBA" id="ARBA00022741"/>
    </source>
</evidence>
<dbReference type="Pfam" id="PF00069">
    <property type="entry name" value="Pkinase"/>
    <property type="match status" value="1"/>
</dbReference>
<keyword evidence="5 10" id="KW-0418">Kinase</keyword>
<dbReference type="PROSITE" id="PS00107">
    <property type="entry name" value="PROTEIN_KINASE_ATP"/>
    <property type="match status" value="1"/>
</dbReference>
<proteinExistence type="predicted"/>
<evidence type="ECO:0000256" key="8">
    <source>
        <dbReference type="SAM" id="MobiDB-lite"/>
    </source>
</evidence>
<feature type="compositionally biased region" description="Low complexity" evidence="8">
    <location>
        <begin position="499"/>
        <end position="515"/>
    </location>
</feature>
<dbReference type="Gene3D" id="1.10.510.10">
    <property type="entry name" value="Transferase(Phosphotransferase) domain 1"/>
    <property type="match status" value="1"/>
</dbReference>
<dbReference type="InterPro" id="IPR000719">
    <property type="entry name" value="Prot_kinase_dom"/>
</dbReference>
<sequence>MTQPRTDQAPAAPEEAADSVLAGRYRLQHRLGAGAMGVVWLADDERLQRPVAVKQLWPSTPDPAQDRETRARALREGRIAARLRHPHVVTVHDVTEHNGQPMLVMEYVPSRSLATVLAEQGALSPRTVARLGTQAASALAAAHAAGIVHRDVKPGNILVGDDGTIKIADFGISQAPGDVTISRSGVVAGTPAYLAPEIARGHQPSPESDIFSLGSTLYTAVEGVPAFGEDGEEPLTVLRRVAAADFEPPRQAGPLRPVLIAMMRPDPEARPTAGQLTVALSAVADGRPLDPATLDPASGRTQPVLPPAAESTATGPVPEIQTAGGGTRLDARAVSAETAPGSGLPVWWERYRRYLVPGGAVLAAGLAVAILAGQLSAPSSSAPSGTATAAPTTGPTAADSALTRIVSAYYELLPSEPDAAWTYLGPALQAQGKDAYRSYWAGIDTLTLTSPPQAAGATTVTVGLELRTPDGRIIDETHQLTLSTTGTTPLIVSDTLLTSTTTTAPPTSSSSATAAAPPPGPAPVSNPPAPVPPPPGKGRGGHKHGG</sequence>
<evidence type="ECO:0000313" key="11">
    <source>
        <dbReference type="Proteomes" id="UP001163203"/>
    </source>
</evidence>
<dbReference type="Proteomes" id="UP001163203">
    <property type="component" value="Chromosome"/>
</dbReference>
<dbReference type="PROSITE" id="PS50011">
    <property type="entry name" value="PROTEIN_KINASE_DOM"/>
    <property type="match status" value="1"/>
</dbReference>
<dbReference type="InterPro" id="IPR017441">
    <property type="entry name" value="Protein_kinase_ATP_BS"/>
</dbReference>
<feature type="binding site" evidence="7">
    <location>
        <position position="54"/>
    </location>
    <ligand>
        <name>ATP</name>
        <dbReference type="ChEBI" id="CHEBI:30616"/>
    </ligand>
</feature>
<feature type="region of interest" description="Disordered" evidence="8">
    <location>
        <begin position="287"/>
        <end position="324"/>
    </location>
</feature>
<reference evidence="10" key="1">
    <citation type="submission" date="2022-11" db="EMBL/GenBank/DDBJ databases">
        <authorList>
            <person name="Mo P."/>
        </authorList>
    </citation>
    <scope>NUCLEOTIDE SEQUENCE</scope>
    <source>
        <strain evidence="10">HUAS 11-8</strain>
    </source>
</reference>
<keyword evidence="3" id="KW-0808">Transferase</keyword>
<evidence type="ECO:0000256" key="6">
    <source>
        <dbReference type="ARBA" id="ARBA00022840"/>
    </source>
</evidence>
<dbReference type="CDD" id="cd14014">
    <property type="entry name" value="STKc_PknB_like"/>
    <property type="match status" value="1"/>
</dbReference>
<evidence type="ECO:0000313" key="10">
    <source>
        <dbReference type="EMBL" id="WAL69263.1"/>
    </source>
</evidence>
<evidence type="ECO:0000256" key="5">
    <source>
        <dbReference type="ARBA" id="ARBA00022777"/>
    </source>
</evidence>
<evidence type="ECO:0000256" key="3">
    <source>
        <dbReference type="ARBA" id="ARBA00022679"/>
    </source>
</evidence>
<dbReference type="EC" id="2.7.11.1" evidence="1"/>
<keyword evidence="4 7" id="KW-0547">Nucleotide-binding</keyword>
<dbReference type="EMBL" id="CP113836">
    <property type="protein sequence ID" value="WAL69263.1"/>
    <property type="molecule type" value="Genomic_DNA"/>
</dbReference>
<accession>A0ABY7BF54</accession>
<dbReference type="GO" id="GO:0016301">
    <property type="term" value="F:kinase activity"/>
    <property type="evidence" value="ECO:0007669"/>
    <property type="project" value="UniProtKB-KW"/>
</dbReference>
<keyword evidence="11" id="KW-1185">Reference proteome</keyword>
<dbReference type="PANTHER" id="PTHR43289">
    <property type="entry name" value="MITOGEN-ACTIVATED PROTEIN KINASE KINASE KINASE 20-RELATED"/>
    <property type="match status" value="1"/>
</dbReference>
<evidence type="ECO:0000256" key="2">
    <source>
        <dbReference type="ARBA" id="ARBA00022527"/>
    </source>
</evidence>
<keyword evidence="6 7" id="KW-0067">ATP-binding</keyword>
<dbReference type="RefSeq" id="WP_268759350.1">
    <property type="nucleotide sequence ID" value="NZ_CP113836.1"/>
</dbReference>
<dbReference type="InterPro" id="IPR008271">
    <property type="entry name" value="Ser/Thr_kinase_AS"/>
</dbReference>
<feature type="region of interest" description="Disordered" evidence="8">
    <location>
        <begin position="499"/>
        <end position="546"/>
    </location>
</feature>